<keyword evidence="5 7" id="KW-0472">Membrane</keyword>
<dbReference type="STRING" id="9823.ENSSSCP00000023522"/>
<name>I3LHH6_PIG</name>
<dbReference type="Bgee" id="ENSSSCG00000000550">
    <property type="expression patterns" value="Expressed in testis and 5 other cell types or tissues"/>
</dbReference>
<feature type="transmembrane region" description="Helical" evidence="7">
    <location>
        <begin position="234"/>
        <end position="259"/>
    </location>
</feature>
<reference evidence="9" key="1">
    <citation type="submission" date="2009-11" db="EMBL/GenBank/DDBJ databases">
        <authorList>
            <consortium name="Porcine genome sequencing project"/>
        </authorList>
    </citation>
    <scope>NUCLEOTIDE SEQUENCE [LARGE SCALE GENOMIC DNA]</scope>
    <source>
        <strain evidence="9">Duroc</strain>
    </source>
</reference>
<protein>
    <submittedName>
        <fullName evidence="8">Single-pass membrane protein with coiled-coil domains 2</fullName>
    </submittedName>
</protein>
<reference evidence="8" key="3">
    <citation type="submission" date="2025-08" db="UniProtKB">
        <authorList>
            <consortium name="Ensembl"/>
        </authorList>
    </citation>
    <scope>IDENTIFICATION</scope>
</reference>
<reference evidence="8" key="2">
    <citation type="journal article" date="2020" name="Gigascience">
        <title>An improved pig reference genome sequence to enable pig genetics and genomics research.</title>
        <authorList>
            <person name="Warr A."/>
            <person name="Affara N."/>
            <person name="Aken B."/>
            <person name="Beiki H."/>
            <person name="Bickhart D.M."/>
            <person name="Billis K."/>
            <person name="Chow W."/>
            <person name="Eory L."/>
            <person name="Finlayson H.A."/>
            <person name="Flicek P."/>
            <person name="Giron C.G."/>
            <person name="Griffin D.K."/>
            <person name="Hall R."/>
            <person name="Hannum G."/>
            <person name="Hourlier T."/>
            <person name="Howe K."/>
            <person name="Hume D.A."/>
            <person name="Izuogu O."/>
            <person name="Kim K."/>
            <person name="Koren S."/>
            <person name="Liu H."/>
            <person name="Manchanda N."/>
            <person name="Martin F.J."/>
            <person name="Nonneman D.J."/>
            <person name="O'Connor R.E."/>
            <person name="Phillippy A.M."/>
            <person name="Rohrer G.A."/>
            <person name="Rosen B.D."/>
            <person name="Rund L.A."/>
            <person name="Sargent C.A."/>
            <person name="Schook L.B."/>
            <person name="Schroeder S.G."/>
            <person name="Schwartz A.S."/>
            <person name="Skinner B.M."/>
            <person name="Talbot R."/>
            <person name="Tseng E."/>
            <person name="Tuggle C.K."/>
            <person name="Watson M."/>
            <person name="Smith T.P.L."/>
            <person name="Archibald A.L."/>
        </authorList>
    </citation>
    <scope>NUCLEOTIDE SEQUENCE [LARGE SCALE GENOMIC DNA]</scope>
    <source>
        <strain evidence="8">Duroc</strain>
    </source>
</reference>
<dbReference type="GO" id="GO:0016020">
    <property type="term" value="C:membrane"/>
    <property type="evidence" value="ECO:0007669"/>
    <property type="project" value="UniProtKB-SubCell"/>
</dbReference>
<organism evidence="8 9">
    <name type="scientific">Sus scrofa</name>
    <name type="common">Pig</name>
    <dbReference type="NCBI Taxonomy" id="9823"/>
    <lineage>
        <taxon>Eukaryota</taxon>
        <taxon>Metazoa</taxon>
        <taxon>Chordata</taxon>
        <taxon>Craniata</taxon>
        <taxon>Vertebrata</taxon>
        <taxon>Euteleostomi</taxon>
        <taxon>Mammalia</taxon>
        <taxon>Eutheria</taxon>
        <taxon>Laurasiatheria</taxon>
        <taxon>Artiodactyla</taxon>
        <taxon>Suina</taxon>
        <taxon>Suidae</taxon>
        <taxon>Sus</taxon>
    </lineage>
</organism>
<dbReference type="AlphaFoldDB" id="I3LHH6"/>
<keyword evidence="9" id="KW-1185">Reference proteome</keyword>
<dbReference type="PANTHER" id="PTHR22422:SF5">
    <property type="entry name" value="SINGLE-PASS MEMBRANE AND COILED-COIL DOMAIN-CONTAINING PROTEIN 2"/>
    <property type="match status" value="1"/>
</dbReference>
<evidence type="ECO:0000256" key="6">
    <source>
        <dbReference type="SAM" id="MobiDB-lite"/>
    </source>
</evidence>
<comment type="subcellular location">
    <subcellularLocation>
        <location evidence="1">Membrane</location>
        <topology evidence="1">Single-pass membrane protein</topology>
    </subcellularLocation>
</comment>
<sequence>ALTKLTDKMPVQMKTIGKEQELMEKNNSFLQNTDAAEGTMQNLLREFTKMDRILDRSDDEDIFSENPPTDFLHDDMLELEAESDHNPQSEPDEQEKDHIPHEDPQASTSLQFSEKNIPQLLLSEVMSLEGQIENLGSHQDLDPEEGVNMEADACNEAHELKEKLIARIENFCKGMTLLNTKLGIYQMQGEKTDSQSPEEMGSEEREPLLPQAPIPALVQNSPPRITMWKRALKIFILLYVVIFTGLSCYILLFDATFIFERILPTILGRRRMWELREIIAPFLNLEVEDLLPS</sequence>
<dbReference type="Proteomes" id="UP000008227">
    <property type="component" value="Chromosome 5"/>
</dbReference>
<keyword evidence="4" id="KW-0175">Coiled coil</keyword>
<dbReference type="Pfam" id="PF14992">
    <property type="entry name" value="TMCO5"/>
    <property type="match status" value="1"/>
</dbReference>
<proteinExistence type="predicted"/>
<evidence type="ECO:0000256" key="2">
    <source>
        <dbReference type="ARBA" id="ARBA00022692"/>
    </source>
</evidence>
<keyword evidence="2 7" id="KW-0812">Transmembrane</keyword>
<accession>I3LHH6</accession>
<dbReference type="PaxDb" id="9823-ENSSSCP00000000580"/>
<evidence type="ECO:0000313" key="9">
    <source>
        <dbReference type="Proteomes" id="UP000008227"/>
    </source>
</evidence>
<dbReference type="VGNC" id="VGNC:93244">
    <property type="gene designation" value="SMCO2"/>
</dbReference>
<evidence type="ECO:0000256" key="3">
    <source>
        <dbReference type="ARBA" id="ARBA00022989"/>
    </source>
</evidence>
<evidence type="ECO:0000313" key="10">
    <source>
        <dbReference type="VGNC" id="VGNC:93244"/>
    </source>
</evidence>
<evidence type="ECO:0000256" key="5">
    <source>
        <dbReference type="ARBA" id="ARBA00023136"/>
    </source>
</evidence>
<dbReference type="InParanoid" id="I3LHH6"/>
<evidence type="ECO:0000256" key="7">
    <source>
        <dbReference type="SAM" id="Phobius"/>
    </source>
</evidence>
<dbReference type="GeneTree" id="ENSGT00940000153380"/>
<dbReference type="InterPro" id="IPR026617">
    <property type="entry name" value="SMCO2/5"/>
</dbReference>
<feature type="compositionally biased region" description="Basic and acidic residues" evidence="6">
    <location>
        <begin position="95"/>
        <end position="104"/>
    </location>
</feature>
<gene>
    <name evidence="8 10" type="primary">SMCO2</name>
</gene>
<keyword evidence="3 7" id="KW-1133">Transmembrane helix</keyword>
<dbReference type="Ensembl" id="ENSSSCT00000029305.4">
    <property type="protein sequence ID" value="ENSSSCP00000023522.4"/>
    <property type="gene ID" value="ENSSSCG00000000550.5"/>
</dbReference>
<feature type="region of interest" description="Disordered" evidence="6">
    <location>
        <begin position="81"/>
        <end position="112"/>
    </location>
</feature>
<reference evidence="8" key="4">
    <citation type="submission" date="2025-09" db="UniProtKB">
        <authorList>
            <consortium name="Ensembl"/>
        </authorList>
    </citation>
    <scope>IDENTIFICATION</scope>
</reference>
<evidence type="ECO:0000313" key="8">
    <source>
        <dbReference type="Ensembl" id="ENSSSCP00000023522.4"/>
    </source>
</evidence>
<evidence type="ECO:0000256" key="1">
    <source>
        <dbReference type="ARBA" id="ARBA00004167"/>
    </source>
</evidence>
<dbReference type="PANTHER" id="PTHR22422">
    <property type="entry name" value="TRANSMEMBRANE AND COILED-COIL DOMAIN-CONTAINING PROTEIN 5B-RELATED"/>
    <property type="match status" value="1"/>
</dbReference>
<evidence type="ECO:0000256" key="4">
    <source>
        <dbReference type="ARBA" id="ARBA00023054"/>
    </source>
</evidence>